<dbReference type="Pfam" id="PF13581">
    <property type="entry name" value="HATPase_c_2"/>
    <property type="match status" value="1"/>
</dbReference>
<dbReference type="CDD" id="cd16936">
    <property type="entry name" value="HATPase_RsbW-like"/>
    <property type="match status" value="1"/>
</dbReference>
<dbReference type="AlphaFoldDB" id="A0A379C6E3"/>
<evidence type="ECO:0000313" key="3">
    <source>
        <dbReference type="EMBL" id="SUB57840.1"/>
    </source>
</evidence>
<gene>
    <name evidence="3" type="ORF">NCTC13149_01700</name>
</gene>
<name>A0A379C6E3_9FIRM</name>
<dbReference type="STRING" id="1122949.GCA_000378725_01310"/>
<evidence type="ECO:0000313" key="4">
    <source>
        <dbReference type="Proteomes" id="UP000255517"/>
    </source>
</evidence>
<dbReference type="Gene3D" id="3.30.565.10">
    <property type="entry name" value="Histidine kinase-like ATPase, C-terminal domain"/>
    <property type="match status" value="1"/>
</dbReference>
<reference evidence="3 4" key="1">
    <citation type="submission" date="2018-06" db="EMBL/GenBank/DDBJ databases">
        <authorList>
            <consortium name="Pathogen Informatics"/>
            <person name="Doyle S."/>
        </authorList>
    </citation>
    <scope>NUCLEOTIDE SEQUENCE [LARGE SCALE GENOMIC DNA]</scope>
    <source>
        <strain evidence="3 4">NCTC13149</strain>
    </source>
</reference>
<dbReference type="EMBL" id="UGSZ01000001">
    <property type="protein sequence ID" value="SUB57840.1"/>
    <property type="molecule type" value="Genomic_DNA"/>
</dbReference>
<feature type="domain" description="Histidine kinase/HSP90-like ATPase" evidence="2">
    <location>
        <begin position="27"/>
        <end position="123"/>
    </location>
</feature>
<dbReference type="GO" id="GO:0004674">
    <property type="term" value="F:protein serine/threonine kinase activity"/>
    <property type="evidence" value="ECO:0007669"/>
    <property type="project" value="UniProtKB-KW"/>
</dbReference>
<keyword evidence="1" id="KW-0723">Serine/threonine-protein kinase</keyword>
<sequence>MNNMNVIYRFDDSVTSDLFSIEPFVKGAVSELESFIDDRDAIFDIKLILNELVVNGAMHGNCKDCSKKVRLKMVMDKKSLMIIVKDEGEGIDYESLRDDCKSWDFNGRGLFIVEALTDELILHDNEVIAIKNL</sequence>
<dbReference type="Proteomes" id="UP000255517">
    <property type="component" value="Unassembled WGS sequence"/>
</dbReference>
<dbReference type="InterPro" id="IPR036890">
    <property type="entry name" value="HATPase_C_sf"/>
</dbReference>
<accession>A0A379C6E3</accession>
<dbReference type="RefSeq" id="WP_019035006.1">
    <property type="nucleotide sequence ID" value="NZ_UGSZ01000001.1"/>
</dbReference>
<keyword evidence="1" id="KW-0418">Kinase</keyword>
<evidence type="ECO:0000256" key="1">
    <source>
        <dbReference type="ARBA" id="ARBA00022527"/>
    </source>
</evidence>
<dbReference type="OrthoDB" id="9767435at2"/>
<organism evidence="3 4">
    <name type="scientific">Peptoniphilus lacrimalis</name>
    <dbReference type="NCBI Taxonomy" id="33031"/>
    <lineage>
        <taxon>Bacteria</taxon>
        <taxon>Bacillati</taxon>
        <taxon>Bacillota</taxon>
        <taxon>Tissierellia</taxon>
        <taxon>Tissierellales</taxon>
        <taxon>Peptoniphilaceae</taxon>
        <taxon>Peptoniphilus</taxon>
    </lineage>
</organism>
<dbReference type="PANTHER" id="PTHR35526">
    <property type="entry name" value="ANTI-SIGMA-F FACTOR RSBW-RELATED"/>
    <property type="match status" value="1"/>
</dbReference>
<proteinExistence type="predicted"/>
<protein>
    <submittedName>
        <fullName evidence="3">Anti-sigma F factor</fullName>
    </submittedName>
</protein>
<dbReference type="InterPro" id="IPR050267">
    <property type="entry name" value="Anti-sigma-factor_SerPK"/>
</dbReference>
<evidence type="ECO:0000259" key="2">
    <source>
        <dbReference type="Pfam" id="PF13581"/>
    </source>
</evidence>
<dbReference type="PANTHER" id="PTHR35526:SF3">
    <property type="entry name" value="ANTI-SIGMA-F FACTOR RSBW"/>
    <property type="match status" value="1"/>
</dbReference>
<dbReference type="InterPro" id="IPR003594">
    <property type="entry name" value="HATPase_dom"/>
</dbReference>
<keyword evidence="1" id="KW-0808">Transferase</keyword>
<dbReference type="SUPFAM" id="SSF55874">
    <property type="entry name" value="ATPase domain of HSP90 chaperone/DNA topoisomerase II/histidine kinase"/>
    <property type="match status" value="1"/>
</dbReference>